<keyword evidence="4" id="KW-0472">Membrane</keyword>
<name>A0A5C5FL71_9BASI</name>
<evidence type="ECO:0000256" key="2">
    <source>
        <dbReference type="ARBA" id="ARBA00006727"/>
    </source>
</evidence>
<comment type="similarity">
    <text evidence="2">Belongs to the major facilitator superfamily. Monocarboxylate porter (TC 2.A.1.13) family.</text>
</comment>
<dbReference type="GO" id="GO:0016020">
    <property type="term" value="C:membrane"/>
    <property type="evidence" value="ECO:0007669"/>
    <property type="project" value="UniProtKB-SubCell"/>
</dbReference>
<feature type="domain" description="Major facilitator superfamily (MFS) profile" evidence="5">
    <location>
        <begin position="269"/>
        <end position="464"/>
    </location>
</feature>
<keyword evidence="4" id="KW-0812">Transmembrane</keyword>
<evidence type="ECO:0000256" key="3">
    <source>
        <dbReference type="SAM" id="MobiDB-lite"/>
    </source>
</evidence>
<keyword evidence="7" id="KW-1185">Reference proteome</keyword>
<dbReference type="Pfam" id="PF07690">
    <property type="entry name" value="MFS_1"/>
    <property type="match status" value="1"/>
</dbReference>
<feature type="transmembrane region" description="Helical" evidence="4">
    <location>
        <begin position="99"/>
        <end position="123"/>
    </location>
</feature>
<feature type="transmembrane region" description="Helical" evidence="4">
    <location>
        <begin position="395"/>
        <end position="418"/>
    </location>
</feature>
<feature type="transmembrane region" description="Helical" evidence="4">
    <location>
        <begin position="64"/>
        <end position="87"/>
    </location>
</feature>
<dbReference type="EMBL" id="SOZI01000192">
    <property type="protein sequence ID" value="TNY17557.1"/>
    <property type="molecule type" value="Genomic_DNA"/>
</dbReference>
<comment type="subcellular location">
    <subcellularLocation>
        <location evidence="1">Membrane</location>
        <topology evidence="1">Multi-pass membrane protein</topology>
    </subcellularLocation>
</comment>
<feature type="transmembrane region" description="Helical" evidence="4">
    <location>
        <begin position="330"/>
        <end position="352"/>
    </location>
</feature>
<feature type="transmembrane region" description="Helical" evidence="4">
    <location>
        <begin position="298"/>
        <end position="318"/>
    </location>
</feature>
<keyword evidence="4" id="KW-1133">Transmembrane helix</keyword>
<feature type="transmembrane region" description="Helical" evidence="4">
    <location>
        <begin position="166"/>
        <end position="188"/>
    </location>
</feature>
<accession>A0A5C5FL71</accession>
<feature type="transmembrane region" description="Helical" evidence="4">
    <location>
        <begin position="224"/>
        <end position="244"/>
    </location>
</feature>
<gene>
    <name evidence="6" type="ORF">DMC30DRAFT_103807</name>
</gene>
<feature type="transmembrane region" description="Helical" evidence="4">
    <location>
        <begin position="264"/>
        <end position="286"/>
    </location>
</feature>
<proteinExistence type="inferred from homology"/>
<dbReference type="InterPro" id="IPR020846">
    <property type="entry name" value="MFS_dom"/>
</dbReference>
<sequence length="464" mass="47971">MATAPAVELQVLGNASTQSVDGAVAPPSASSTSREQLAPRQEQPANAEPPEHKEAFSSYPDSGLLAWTQVAACFGLFFSTVGGVYSWGVFQDALVSADVASASTLAFVGSTQATMQAVLAIPISRLIAAYGPRRVALAGTACAGLGPILASFCTRSIPGLLITEGFLFGIGEAMCFFCAATLPSMYFLRRRNIATGIVYSGAGVGGAVLSIVAGALLQRMSLAWTFRAIGLIMTAINLPASLVLKSRVERQPLRGGGKRFDWGLFKDVNFVLLLVGTSIALFPVFVPPFFLPLYSTSIGLSSTAASMILAGFNLASAAGRIAFGLGADAFLGSINSLFICLFANGLSVFVMWPLAKSLAPLVAFAVVNGFCAGGTFSLIPGVLTSIFGSAQLAHVFSTILTFWTAGYLLGPPIAGFLLQAGGGISKGPEAALGAVMYAGALSIAASALVLAVRVIQSRQLWKKL</sequence>
<feature type="transmembrane region" description="Helical" evidence="4">
    <location>
        <begin position="197"/>
        <end position="218"/>
    </location>
</feature>
<feature type="transmembrane region" description="Helical" evidence="4">
    <location>
        <begin position="430"/>
        <end position="455"/>
    </location>
</feature>
<dbReference type="InterPro" id="IPR011701">
    <property type="entry name" value="MFS"/>
</dbReference>
<evidence type="ECO:0000256" key="4">
    <source>
        <dbReference type="SAM" id="Phobius"/>
    </source>
</evidence>
<dbReference type="SUPFAM" id="SSF103473">
    <property type="entry name" value="MFS general substrate transporter"/>
    <property type="match status" value="1"/>
</dbReference>
<dbReference type="GO" id="GO:0022857">
    <property type="term" value="F:transmembrane transporter activity"/>
    <property type="evidence" value="ECO:0007669"/>
    <property type="project" value="InterPro"/>
</dbReference>
<organism evidence="6 7">
    <name type="scientific">Rhodotorula diobovata</name>
    <dbReference type="NCBI Taxonomy" id="5288"/>
    <lineage>
        <taxon>Eukaryota</taxon>
        <taxon>Fungi</taxon>
        <taxon>Dikarya</taxon>
        <taxon>Basidiomycota</taxon>
        <taxon>Pucciniomycotina</taxon>
        <taxon>Microbotryomycetes</taxon>
        <taxon>Sporidiobolales</taxon>
        <taxon>Sporidiobolaceae</taxon>
        <taxon>Rhodotorula</taxon>
    </lineage>
</organism>
<dbReference type="PROSITE" id="PS50850">
    <property type="entry name" value="MFS"/>
    <property type="match status" value="1"/>
</dbReference>
<feature type="transmembrane region" description="Helical" evidence="4">
    <location>
        <begin position="358"/>
        <end position="383"/>
    </location>
</feature>
<evidence type="ECO:0000256" key="1">
    <source>
        <dbReference type="ARBA" id="ARBA00004141"/>
    </source>
</evidence>
<feature type="region of interest" description="Disordered" evidence="3">
    <location>
        <begin position="18"/>
        <end position="56"/>
    </location>
</feature>
<dbReference type="PANTHER" id="PTHR11360:SF305">
    <property type="entry name" value="MAJOR FACILITATOR SUPERFAMILY (MFS) PROFILE DOMAIN-CONTAINING PROTEIN"/>
    <property type="match status" value="1"/>
</dbReference>
<dbReference type="PANTHER" id="PTHR11360">
    <property type="entry name" value="MONOCARBOXYLATE TRANSPORTER"/>
    <property type="match status" value="1"/>
</dbReference>
<evidence type="ECO:0000259" key="5">
    <source>
        <dbReference type="PROSITE" id="PS50850"/>
    </source>
</evidence>
<dbReference type="Proteomes" id="UP000311382">
    <property type="component" value="Unassembled WGS sequence"/>
</dbReference>
<evidence type="ECO:0000313" key="6">
    <source>
        <dbReference type="EMBL" id="TNY17557.1"/>
    </source>
</evidence>
<comment type="caution">
    <text evidence="6">The sequence shown here is derived from an EMBL/GenBank/DDBJ whole genome shotgun (WGS) entry which is preliminary data.</text>
</comment>
<feature type="transmembrane region" description="Helical" evidence="4">
    <location>
        <begin position="135"/>
        <end position="154"/>
    </location>
</feature>
<evidence type="ECO:0000313" key="7">
    <source>
        <dbReference type="Proteomes" id="UP000311382"/>
    </source>
</evidence>
<protein>
    <submittedName>
        <fullName evidence="6">Major facilitator superfamily domain-containing protein</fullName>
    </submittedName>
</protein>
<dbReference type="AlphaFoldDB" id="A0A5C5FL71"/>
<dbReference type="Gene3D" id="1.20.1250.20">
    <property type="entry name" value="MFS general substrate transporter like domains"/>
    <property type="match status" value="2"/>
</dbReference>
<reference evidence="6 7" key="1">
    <citation type="submission" date="2019-03" db="EMBL/GenBank/DDBJ databases">
        <title>Rhodosporidium diobovatum UCD-FST 08-225 genome sequencing, assembly, and annotation.</title>
        <authorList>
            <person name="Fakankun I.U."/>
            <person name="Fristensky B."/>
            <person name="Levin D.B."/>
        </authorList>
    </citation>
    <scope>NUCLEOTIDE SEQUENCE [LARGE SCALE GENOMIC DNA]</scope>
    <source>
        <strain evidence="6 7">UCD-FST 08-225</strain>
    </source>
</reference>
<dbReference type="InterPro" id="IPR036259">
    <property type="entry name" value="MFS_trans_sf"/>
</dbReference>
<dbReference type="InterPro" id="IPR050327">
    <property type="entry name" value="Proton-linked_MCT"/>
</dbReference>
<dbReference type="OrthoDB" id="2213137at2759"/>